<evidence type="ECO:0000313" key="4">
    <source>
        <dbReference type="EMBL" id="EON64094.1"/>
    </source>
</evidence>
<evidence type="ECO:0000256" key="1">
    <source>
        <dbReference type="SAM" id="MobiDB-lite"/>
    </source>
</evidence>
<dbReference type="PROSITE" id="PS50172">
    <property type="entry name" value="BRCT"/>
    <property type="match status" value="1"/>
</dbReference>
<dbReference type="InterPro" id="IPR036420">
    <property type="entry name" value="BRCT_dom_sf"/>
</dbReference>
<reference evidence="5" key="1">
    <citation type="submission" date="2012-06" db="EMBL/GenBank/DDBJ databases">
        <title>The genome sequence of Coniosporium apollinis CBS 100218.</title>
        <authorList>
            <consortium name="The Broad Institute Genome Sequencing Platform"/>
            <person name="Cuomo C."/>
            <person name="Gorbushina A."/>
            <person name="Noack S."/>
            <person name="Walker B."/>
            <person name="Young S.K."/>
            <person name="Zeng Q."/>
            <person name="Gargeya S."/>
            <person name="Fitzgerald M."/>
            <person name="Haas B."/>
            <person name="Abouelleil A."/>
            <person name="Alvarado L."/>
            <person name="Arachchi H.M."/>
            <person name="Berlin A.M."/>
            <person name="Chapman S.B."/>
            <person name="Goldberg J."/>
            <person name="Griggs A."/>
            <person name="Gujja S."/>
            <person name="Hansen M."/>
            <person name="Howarth C."/>
            <person name="Imamovic A."/>
            <person name="Larimer J."/>
            <person name="McCowan C."/>
            <person name="Montmayeur A."/>
            <person name="Murphy C."/>
            <person name="Neiman D."/>
            <person name="Pearson M."/>
            <person name="Priest M."/>
            <person name="Roberts A."/>
            <person name="Saif S."/>
            <person name="Shea T."/>
            <person name="Sisk P."/>
            <person name="Sykes S."/>
            <person name="Wortman J."/>
            <person name="Nusbaum C."/>
            <person name="Birren B."/>
        </authorList>
    </citation>
    <scope>NUCLEOTIDE SEQUENCE [LARGE SCALE GENOMIC DNA]</scope>
    <source>
        <strain evidence="5">CBS 100218</strain>
    </source>
</reference>
<feature type="domain" description="WGR" evidence="3">
    <location>
        <begin position="196"/>
        <end position="297"/>
    </location>
</feature>
<dbReference type="SUPFAM" id="SSF142921">
    <property type="entry name" value="WGR domain-like"/>
    <property type="match status" value="1"/>
</dbReference>
<dbReference type="InterPro" id="IPR008893">
    <property type="entry name" value="WGR_domain"/>
</dbReference>
<dbReference type="SMART" id="SM00292">
    <property type="entry name" value="BRCT"/>
    <property type="match status" value="1"/>
</dbReference>
<dbReference type="GeneID" id="19900635"/>
<dbReference type="InterPro" id="IPR001357">
    <property type="entry name" value="BRCT_dom"/>
</dbReference>
<gene>
    <name evidence="4" type="ORF">W97_03324</name>
</gene>
<keyword evidence="5" id="KW-1185">Reference proteome</keyword>
<feature type="region of interest" description="Disordered" evidence="1">
    <location>
        <begin position="131"/>
        <end position="159"/>
    </location>
</feature>
<dbReference type="RefSeq" id="XP_007779411.1">
    <property type="nucleotide sequence ID" value="XM_007781221.1"/>
</dbReference>
<sequence>MKNPLAKDVIALTGDFGKTSTHEAIKRWIQHHGGKFATEINQETTHLICTVEHWKRKVVAVKQAIRHKGVKIVTYDWLEDCLHQKTHKRETPYLLETVVKDNRKKKHERKEKEWKATKKDVREFEKGAKAAEAALGSGGSSADSTPTSPVSPPGSKTTSWAVDALSQVRKERKEREKRVKNADFEIATAKETVPENHHVYRDATGFDYDITMTRIDWEHNRNERYQLRLFESNTKPHTYATALRYTAPSTPPVLQTLIPINSPYATAFSAFRHVFRLKTRLYWDERLLSAVELHELGRSPAVVAAAVARDKVRAPEGVGLEHLEGESGKPFVYRAPTRGKPQGAFPEMWLEKGRGAEEGLEGMLEGVVVI</sequence>
<dbReference type="Gene3D" id="3.40.50.10190">
    <property type="entry name" value="BRCT domain"/>
    <property type="match status" value="1"/>
</dbReference>
<dbReference type="Pfam" id="PF00533">
    <property type="entry name" value="BRCT"/>
    <property type="match status" value="1"/>
</dbReference>
<dbReference type="OMA" id="THISLSC"/>
<dbReference type="STRING" id="1168221.R7YQM6"/>
<dbReference type="CDD" id="cd00027">
    <property type="entry name" value="BRCT"/>
    <property type="match status" value="1"/>
</dbReference>
<evidence type="ECO:0000259" key="2">
    <source>
        <dbReference type="PROSITE" id="PS50172"/>
    </source>
</evidence>
<dbReference type="EMBL" id="JH767566">
    <property type="protein sequence ID" value="EON64094.1"/>
    <property type="molecule type" value="Genomic_DNA"/>
</dbReference>
<dbReference type="PROSITE" id="PS51977">
    <property type="entry name" value="WGR"/>
    <property type="match status" value="1"/>
</dbReference>
<dbReference type="eggNOG" id="ENOG502QQZ5">
    <property type="taxonomic scope" value="Eukaryota"/>
</dbReference>
<evidence type="ECO:0000259" key="3">
    <source>
        <dbReference type="PROSITE" id="PS51977"/>
    </source>
</evidence>
<accession>R7YQM6</accession>
<dbReference type="InterPro" id="IPR036930">
    <property type="entry name" value="WGR_dom_sf"/>
</dbReference>
<proteinExistence type="predicted"/>
<dbReference type="AlphaFoldDB" id="R7YQM6"/>
<dbReference type="SUPFAM" id="SSF52113">
    <property type="entry name" value="BRCT domain"/>
    <property type="match status" value="1"/>
</dbReference>
<dbReference type="OrthoDB" id="342264at2759"/>
<protein>
    <submittedName>
        <fullName evidence="4">Uncharacterized protein</fullName>
    </submittedName>
</protein>
<dbReference type="HOGENOM" id="CLU_048607_1_0_1"/>
<feature type="domain" description="BRCT" evidence="2">
    <location>
        <begin position="1"/>
        <end position="95"/>
    </location>
</feature>
<organism evidence="4 5">
    <name type="scientific">Coniosporium apollinis (strain CBS 100218)</name>
    <name type="common">Rock-inhabiting black yeast</name>
    <dbReference type="NCBI Taxonomy" id="1168221"/>
    <lineage>
        <taxon>Eukaryota</taxon>
        <taxon>Fungi</taxon>
        <taxon>Dikarya</taxon>
        <taxon>Ascomycota</taxon>
        <taxon>Pezizomycotina</taxon>
        <taxon>Dothideomycetes</taxon>
        <taxon>Dothideomycetes incertae sedis</taxon>
        <taxon>Coniosporium</taxon>
    </lineage>
</organism>
<evidence type="ECO:0000313" key="5">
    <source>
        <dbReference type="Proteomes" id="UP000016924"/>
    </source>
</evidence>
<name>R7YQM6_CONA1</name>
<dbReference type="Proteomes" id="UP000016924">
    <property type="component" value="Unassembled WGS sequence"/>
</dbReference>